<keyword evidence="1" id="KW-0472">Membrane</keyword>
<keyword evidence="4" id="KW-1185">Reference proteome</keyword>
<protein>
    <recommendedName>
        <fullName evidence="2">CRAL-TRIO domain-containing protein</fullName>
    </recommendedName>
</protein>
<dbReference type="Pfam" id="PF00650">
    <property type="entry name" value="CRAL_TRIO"/>
    <property type="match status" value="1"/>
</dbReference>
<dbReference type="SUPFAM" id="SSF52087">
    <property type="entry name" value="CRAL/TRIO domain"/>
    <property type="match status" value="1"/>
</dbReference>
<evidence type="ECO:0000313" key="4">
    <source>
        <dbReference type="Proteomes" id="UP001177003"/>
    </source>
</evidence>
<dbReference type="EMBL" id="OX465078">
    <property type="protein sequence ID" value="CAI9273540.1"/>
    <property type="molecule type" value="Genomic_DNA"/>
</dbReference>
<dbReference type="Gene3D" id="3.40.525.10">
    <property type="entry name" value="CRAL-TRIO lipid binding domain"/>
    <property type="match status" value="1"/>
</dbReference>
<dbReference type="AlphaFoldDB" id="A0AA35YGJ6"/>
<dbReference type="PANTHER" id="PTHR47041:SF7">
    <property type="entry name" value="PHOSPHATIDYLINOSITOL_PHOSPHATIDYLCHOLINE TRANSFER PROTEIN SFH12-LIKE ISOFORM X1"/>
    <property type="match status" value="1"/>
</dbReference>
<keyword evidence="1" id="KW-0812">Transmembrane</keyword>
<dbReference type="Proteomes" id="UP001177003">
    <property type="component" value="Chromosome 2"/>
</dbReference>
<sequence length="297" mass="34054">MGSTKHRQNYPKNLDIDLRNAHSKKSIYISRCYLFRWSPNSLLGRSATELLFMSVMEDWLVSLYSELEEKGITIPERLNEDELRRFHDASGSDFAKFLSSVEKTIQWRRKYIMLSQQELDAWGNLVFWHGSDVMQRPTLVVRIGLAGSTLDSDDQLEFARAVVSQVEYGVVNLVHPENPHITVLLDCSRLSPFEFPLQTFKSCVALLQDHYPNRLGCLLVVRVPSNAKVMTQTLYQDLRPGTMRKLVFVDAFDYTGVLSSYFKDMPDFPTTGEEAIGGIVILCFFIGLLLFLSLYFL</sequence>
<feature type="domain" description="CRAL-TRIO" evidence="2">
    <location>
        <begin position="128"/>
        <end position="284"/>
    </location>
</feature>
<proteinExistence type="predicted"/>
<name>A0AA35YGJ6_LACSI</name>
<gene>
    <name evidence="3" type="ORF">LSALG_LOCUS13682</name>
</gene>
<dbReference type="PANTHER" id="PTHR47041">
    <property type="entry name" value="SEC14 CYTOSOLIC FACTOR FAMILY PROTEIN / PHOSPHOGLYCERIDE TRANSFER FAMILY PROTEIN"/>
    <property type="match status" value="1"/>
</dbReference>
<organism evidence="3 4">
    <name type="scientific">Lactuca saligna</name>
    <name type="common">Willowleaf lettuce</name>
    <dbReference type="NCBI Taxonomy" id="75948"/>
    <lineage>
        <taxon>Eukaryota</taxon>
        <taxon>Viridiplantae</taxon>
        <taxon>Streptophyta</taxon>
        <taxon>Embryophyta</taxon>
        <taxon>Tracheophyta</taxon>
        <taxon>Spermatophyta</taxon>
        <taxon>Magnoliopsida</taxon>
        <taxon>eudicotyledons</taxon>
        <taxon>Gunneridae</taxon>
        <taxon>Pentapetalae</taxon>
        <taxon>asterids</taxon>
        <taxon>campanulids</taxon>
        <taxon>Asterales</taxon>
        <taxon>Asteraceae</taxon>
        <taxon>Cichorioideae</taxon>
        <taxon>Cichorieae</taxon>
        <taxon>Lactucinae</taxon>
        <taxon>Lactuca</taxon>
    </lineage>
</organism>
<dbReference type="InterPro" id="IPR001251">
    <property type="entry name" value="CRAL-TRIO_dom"/>
</dbReference>
<feature type="transmembrane region" description="Helical" evidence="1">
    <location>
        <begin position="275"/>
        <end position="296"/>
    </location>
</feature>
<dbReference type="PROSITE" id="PS50191">
    <property type="entry name" value="CRAL_TRIO"/>
    <property type="match status" value="1"/>
</dbReference>
<keyword evidence="1" id="KW-1133">Transmembrane helix</keyword>
<accession>A0AA35YGJ6</accession>
<dbReference type="SMART" id="SM00516">
    <property type="entry name" value="SEC14"/>
    <property type="match status" value="1"/>
</dbReference>
<dbReference type="CDD" id="cd00170">
    <property type="entry name" value="SEC14"/>
    <property type="match status" value="1"/>
</dbReference>
<evidence type="ECO:0000313" key="3">
    <source>
        <dbReference type="EMBL" id="CAI9273540.1"/>
    </source>
</evidence>
<evidence type="ECO:0000256" key="1">
    <source>
        <dbReference type="SAM" id="Phobius"/>
    </source>
</evidence>
<dbReference type="InterPro" id="IPR036865">
    <property type="entry name" value="CRAL-TRIO_dom_sf"/>
</dbReference>
<evidence type="ECO:0000259" key="2">
    <source>
        <dbReference type="PROSITE" id="PS50191"/>
    </source>
</evidence>
<reference evidence="3" key="1">
    <citation type="submission" date="2023-04" db="EMBL/GenBank/DDBJ databases">
        <authorList>
            <person name="Vijverberg K."/>
            <person name="Xiong W."/>
            <person name="Schranz E."/>
        </authorList>
    </citation>
    <scope>NUCLEOTIDE SEQUENCE</scope>
</reference>